<accession>A0A1D3CXH6</accession>
<dbReference type="AlphaFoldDB" id="A0A1D3CXH6"/>
<evidence type="ECO:0000313" key="2">
    <source>
        <dbReference type="Proteomes" id="UP000095192"/>
    </source>
</evidence>
<gene>
    <name evidence="1" type="ORF">cyc_05444</name>
</gene>
<sequence>MFSTYAPPGASEIVNFFASALLYLSYVELCVQPSLCRFLSKSVLSALLLICVSPLLLSEHALVHYLGGPCTRFLCPPRALV</sequence>
<evidence type="ECO:0000313" key="1">
    <source>
        <dbReference type="EMBL" id="OEH75907.1"/>
    </source>
</evidence>
<dbReference type="VEuPathDB" id="ToxoDB:cyc_05444"/>
<protein>
    <submittedName>
        <fullName evidence="1">Uncharacterized protein</fullName>
    </submittedName>
</protein>
<comment type="caution">
    <text evidence="1">The sequence shown here is derived from an EMBL/GenBank/DDBJ whole genome shotgun (WGS) entry which is preliminary data.</text>
</comment>
<name>A0A1D3CXH6_9EIME</name>
<reference evidence="1 2" key="1">
    <citation type="journal article" date="2016" name="BMC Genomics">
        <title>Comparative genomics reveals Cyclospora cayetanensis possesses coccidia-like metabolism and invasion components but unique surface antigens.</title>
        <authorList>
            <person name="Liu S."/>
            <person name="Wang L."/>
            <person name="Zheng H."/>
            <person name="Xu Z."/>
            <person name="Roellig D.M."/>
            <person name="Li N."/>
            <person name="Frace M.A."/>
            <person name="Tang K."/>
            <person name="Arrowood M.J."/>
            <person name="Moss D.M."/>
            <person name="Zhang L."/>
            <person name="Feng Y."/>
            <person name="Xiao L."/>
        </authorList>
    </citation>
    <scope>NUCLEOTIDE SEQUENCE [LARGE SCALE GENOMIC DNA]</scope>
    <source>
        <strain evidence="1 2">CHN_HEN01</strain>
    </source>
</reference>
<proteinExistence type="predicted"/>
<dbReference type="EMBL" id="JROU02001594">
    <property type="protein sequence ID" value="OEH75907.1"/>
    <property type="molecule type" value="Genomic_DNA"/>
</dbReference>
<dbReference type="Proteomes" id="UP000095192">
    <property type="component" value="Unassembled WGS sequence"/>
</dbReference>
<keyword evidence="2" id="KW-1185">Reference proteome</keyword>
<organism evidence="1 2">
    <name type="scientific">Cyclospora cayetanensis</name>
    <dbReference type="NCBI Taxonomy" id="88456"/>
    <lineage>
        <taxon>Eukaryota</taxon>
        <taxon>Sar</taxon>
        <taxon>Alveolata</taxon>
        <taxon>Apicomplexa</taxon>
        <taxon>Conoidasida</taxon>
        <taxon>Coccidia</taxon>
        <taxon>Eucoccidiorida</taxon>
        <taxon>Eimeriorina</taxon>
        <taxon>Eimeriidae</taxon>
        <taxon>Cyclospora</taxon>
    </lineage>
</organism>
<dbReference type="InParanoid" id="A0A1D3CXH6"/>